<keyword evidence="3" id="KW-0547">Nucleotide-binding</keyword>
<dbReference type="CDD" id="cd03219">
    <property type="entry name" value="ABC_Mj1267_LivG_branched"/>
    <property type="match status" value="1"/>
</dbReference>
<comment type="caution">
    <text evidence="10">The sequence shown here is derived from an EMBL/GenBank/DDBJ whole genome shotgun (WGS) entry which is preliminary data.</text>
</comment>
<dbReference type="Proteomes" id="UP001596545">
    <property type="component" value="Unassembled WGS sequence"/>
</dbReference>
<evidence type="ECO:0000313" key="10">
    <source>
        <dbReference type="EMBL" id="MFC7323009.1"/>
    </source>
</evidence>
<dbReference type="PROSITE" id="PS00211">
    <property type="entry name" value="ABC_TRANSPORTER_1"/>
    <property type="match status" value="1"/>
</dbReference>
<proteinExistence type="inferred from homology"/>
<dbReference type="AlphaFoldDB" id="A0ABD6AH78"/>
<evidence type="ECO:0000259" key="9">
    <source>
        <dbReference type="PROSITE" id="PS50893"/>
    </source>
</evidence>
<dbReference type="PROSITE" id="PS50893">
    <property type="entry name" value="ABC_TRANSPORTER_2"/>
    <property type="match status" value="1"/>
</dbReference>
<dbReference type="InterPro" id="IPR027417">
    <property type="entry name" value="P-loop_NTPase"/>
</dbReference>
<feature type="region of interest" description="Disordered" evidence="8">
    <location>
        <begin position="1"/>
        <end position="26"/>
    </location>
</feature>
<protein>
    <recommendedName>
        <fullName evidence="7">Probable branched-chain amino acid transport ATP-binding protein LivG</fullName>
    </recommendedName>
</protein>
<evidence type="ECO:0000256" key="3">
    <source>
        <dbReference type="ARBA" id="ARBA00022741"/>
    </source>
</evidence>
<dbReference type="InterPro" id="IPR003593">
    <property type="entry name" value="AAA+_ATPase"/>
</dbReference>
<dbReference type="InterPro" id="IPR051120">
    <property type="entry name" value="ABC_AA/LPS_Transport"/>
</dbReference>
<comment type="function">
    <text evidence="6">Probable component of a branched-chain amino-acid transport system.</text>
</comment>
<dbReference type="InterPro" id="IPR003439">
    <property type="entry name" value="ABC_transporter-like_ATP-bd"/>
</dbReference>
<dbReference type="RefSeq" id="WP_256407863.1">
    <property type="nucleotide sequence ID" value="NZ_JANHDN010000002.1"/>
</dbReference>
<evidence type="ECO:0000256" key="2">
    <source>
        <dbReference type="ARBA" id="ARBA00022448"/>
    </source>
</evidence>
<comment type="similarity">
    <text evidence="1">Belongs to the ABC transporter superfamily.</text>
</comment>
<dbReference type="PANTHER" id="PTHR45772">
    <property type="entry name" value="CONSERVED COMPONENT OF ABC TRANSPORTER FOR NATURAL AMINO ACIDS-RELATED"/>
    <property type="match status" value="1"/>
</dbReference>
<dbReference type="GO" id="GO:0005524">
    <property type="term" value="F:ATP binding"/>
    <property type="evidence" value="ECO:0007669"/>
    <property type="project" value="UniProtKB-KW"/>
</dbReference>
<feature type="compositionally biased region" description="Low complexity" evidence="8">
    <location>
        <begin position="1"/>
        <end position="16"/>
    </location>
</feature>
<evidence type="ECO:0000256" key="5">
    <source>
        <dbReference type="ARBA" id="ARBA00022970"/>
    </source>
</evidence>
<accession>A0ABD6AH78</accession>
<dbReference type="EMBL" id="JBHTBL010000001">
    <property type="protein sequence ID" value="MFC7323009.1"/>
    <property type="molecule type" value="Genomic_DNA"/>
</dbReference>
<evidence type="ECO:0000256" key="7">
    <source>
        <dbReference type="ARBA" id="ARBA00072811"/>
    </source>
</evidence>
<evidence type="ECO:0000256" key="1">
    <source>
        <dbReference type="ARBA" id="ARBA00005417"/>
    </source>
</evidence>
<organism evidence="10 11">
    <name type="scientific">Halorubrum rutilum</name>
    <dbReference type="NCBI Taxonomy" id="1364933"/>
    <lineage>
        <taxon>Archaea</taxon>
        <taxon>Methanobacteriati</taxon>
        <taxon>Methanobacteriota</taxon>
        <taxon>Stenosarchaea group</taxon>
        <taxon>Halobacteria</taxon>
        <taxon>Halobacteriales</taxon>
        <taxon>Haloferacaceae</taxon>
        <taxon>Halorubrum</taxon>
    </lineage>
</organism>
<sequence length="278" mass="30347">MTEGNTPTPTTDATPTESPAVGDDRDPILRVENLTKRFGGITALDGVDLTVDPGITGLIGPNGAGKTTLFDCLTGFHEPDQGRVRLYDADVTGDGPPAVAQQGMVRTFQIPRELAEMTVFENLLLAPMHQHGERLRGAWTRGDRFAEEELAVRDRAREIAAFFEIDHLLDEPAGSLSGGQRKLLEIARVLLTDPDIVLLDEPLAGVNPTLERKILGRIEDLVDDGYSFLLIEHDIDLIMDNCERVIVMHRGEVLTTGSPADVQSDERVIEAYLGGDDV</sequence>
<feature type="domain" description="ABC transporter" evidence="9">
    <location>
        <begin position="29"/>
        <end position="275"/>
    </location>
</feature>
<gene>
    <name evidence="10" type="ORF">ACFQMF_00285</name>
</gene>
<evidence type="ECO:0000256" key="6">
    <source>
        <dbReference type="ARBA" id="ARBA00056071"/>
    </source>
</evidence>
<dbReference type="GO" id="GO:0006865">
    <property type="term" value="P:amino acid transport"/>
    <property type="evidence" value="ECO:0007669"/>
    <property type="project" value="UniProtKB-KW"/>
</dbReference>
<dbReference type="SUPFAM" id="SSF52540">
    <property type="entry name" value="P-loop containing nucleoside triphosphate hydrolases"/>
    <property type="match status" value="1"/>
</dbReference>
<evidence type="ECO:0000256" key="8">
    <source>
        <dbReference type="SAM" id="MobiDB-lite"/>
    </source>
</evidence>
<evidence type="ECO:0000256" key="4">
    <source>
        <dbReference type="ARBA" id="ARBA00022840"/>
    </source>
</evidence>
<keyword evidence="4 10" id="KW-0067">ATP-binding</keyword>
<dbReference type="Pfam" id="PF12399">
    <property type="entry name" value="BCA_ABC_TP_C"/>
    <property type="match status" value="1"/>
</dbReference>
<keyword evidence="11" id="KW-1185">Reference proteome</keyword>
<name>A0ABD6AH78_9EURY</name>
<dbReference type="SMART" id="SM00382">
    <property type="entry name" value="AAA"/>
    <property type="match status" value="1"/>
</dbReference>
<dbReference type="InterPro" id="IPR017871">
    <property type="entry name" value="ABC_transporter-like_CS"/>
</dbReference>
<keyword evidence="2" id="KW-0813">Transport</keyword>
<dbReference type="FunFam" id="3.40.50.300:FF:000421">
    <property type="entry name" value="Branched-chain amino acid ABC transporter ATP-binding protein"/>
    <property type="match status" value="1"/>
</dbReference>
<dbReference type="Pfam" id="PF00005">
    <property type="entry name" value="ABC_tran"/>
    <property type="match status" value="1"/>
</dbReference>
<dbReference type="PANTHER" id="PTHR45772:SF9">
    <property type="entry name" value="CONSERVED COMPONENT OF ABC TRANSPORTER FOR NATURAL AMINO ACIDS"/>
    <property type="match status" value="1"/>
</dbReference>
<keyword evidence="5" id="KW-0029">Amino-acid transport</keyword>
<evidence type="ECO:0000313" key="11">
    <source>
        <dbReference type="Proteomes" id="UP001596545"/>
    </source>
</evidence>
<dbReference type="InterPro" id="IPR032823">
    <property type="entry name" value="BCA_ABC_TP_C"/>
</dbReference>
<reference evidence="10 11" key="1">
    <citation type="journal article" date="2019" name="Int. J. Syst. Evol. Microbiol.">
        <title>The Global Catalogue of Microorganisms (GCM) 10K type strain sequencing project: providing services to taxonomists for standard genome sequencing and annotation.</title>
        <authorList>
            <consortium name="The Broad Institute Genomics Platform"/>
            <consortium name="The Broad Institute Genome Sequencing Center for Infectious Disease"/>
            <person name="Wu L."/>
            <person name="Ma J."/>
        </authorList>
    </citation>
    <scope>NUCLEOTIDE SEQUENCE [LARGE SCALE GENOMIC DNA]</scope>
    <source>
        <strain evidence="10 11">CGMCC 1.12554</strain>
    </source>
</reference>
<dbReference type="Gene3D" id="3.40.50.300">
    <property type="entry name" value="P-loop containing nucleotide triphosphate hydrolases"/>
    <property type="match status" value="1"/>
</dbReference>